<dbReference type="InterPro" id="IPR003653">
    <property type="entry name" value="Peptidase_C48_C"/>
</dbReference>
<evidence type="ECO:0000256" key="4">
    <source>
        <dbReference type="ARBA" id="ARBA00022786"/>
    </source>
</evidence>
<evidence type="ECO:0000256" key="6">
    <source>
        <dbReference type="SAM" id="MobiDB-lite"/>
    </source>
</evidence>
<dbReference type="PANTHER" id="PTHR46896:SF3">
    <property type="entry name" value="FI06413P-RELATED"/>
    <property type="match status" value="1"/>
</dbReference>
<keyword evidence="9" id="KW-1185">Reference proteome</keyword>
<dbReference type="Proteomes" id="UP001342314">
    <property type="component" value="Unassembled WGS sequence"/>
</dbReference>
<dbReference type="PANTHER" id="PTHR46896">
    <property type="entry name" value="SENTRIN-SPECIFIC PROTEASE"/>
    <property type="match status" value="1"/>
</dbReference>
<feature type="domain" description="Ubiquitin-like protease family profile" evidence="7">
    <location>
        <begin position="984"/>
        <end position="1079"/>
    </location>
</feature>
<feature type="compositionally biased region" description="Basic residues" evidence="6">
    <location>
        <begin position="880"/>
        <end position="889"/>
    </location>
</feature>
<name>A0AAV5GYA5_9BASI</name>
<keyword evidence="2" id="KW-0597">Phosphoprotein</keyword>
<protein>
    <recommendedName>
        <fullName evidence="7">Ubiquitin-like protease family profile domain-containing protein</fullName>
    </recommendedName>
</protein>
<dbReference type="PROSITE" id="PS50600">
    <property type="entry name" value="ULP_PROTEASE"/>
    <property type="match status" value="1"/>
</dbReference>
<feature type="compositionally biased region" description="Polar residues" evidence="6">
    <location>
        <begin position="396"/>
        <end position="421"/>
    </location>
</feature>
<dbReference type="AlphaFoldDB" id="A0AAV5GYA5"/>
<feature type="compositionally biased region" description="Low complexity" evidence="6">
    <location>
        <begin position="936"/>
        <end position="959"/>
    </location>
</feature>
<evidence type="ECO:0000313" key="8">
    <source>
        <dbReference type="EMBL" id="GJN94159.1"/>
    </source>
</evidence>
<dbReference type="Gene3D" id="3.40.395.10">
    <property type="entry name" value="Adenoviral Proteinase, Chain A"/>
    <property type="match status" value="1"/>
</dbReference>
<dbReference type="EMBL" id="BQKY01000016">
    <property type="protein sequence ID" value="GJN94159.1"/>
    <property type="molecule type" value="Genomic_DNA"/>
</dbReference>
<dbReference type="GO" id="GO:0016926">
    <property type="term" value="P:protein desumoylation"/>
    <property type="evidence" value="ECO:0007669"/>
    <property type="project" value="TreeGrafter"/>
</dbReference>
<feature type="region of interest" description="Disordered" evidence="6">
    <location>
        <begin position="623"/>
        <end position="696"/>
    </location>
</feature>
<dbReference type="GO" id="GO:0006508">
    <property type="term" value="P:proteolysis"/>
    <property type="evidence" value="ECO:0007669"/>
    <property type="project" value="UniProtKB-KW"/>
</dbReference>
<evidence type="ECO:0000256" key="2">
    <source>
        <dbReference type="ARBA" id="ARBA00022553"/>
    </source>
</evidence>
<keyword evidence="4" id="KW-0833">Ubl conjugation pathway</keyword>
<accession>A0AAV5GYA5</accession>
<reference evidence="8 9" key="1">
    <citation type="submission" date="2021-12" db="EMBL/GenBank/DDBJ databases">
        <title>High titer production of polyol ester of fatty acids by Rhodotorula paludigena BS15 towards product separation-free biomass refinery.</title>
        <authorList>
            <person name="Mano J."/>
            <person name="Ono H."/>
            <person name="Tanaka T."/>
            <person name="Naito K."/>
            <person name="Sushida H."/>
            <person name="Ike M."/>
            <person name="Tokuyasu K."/>
            <person name="Kitaoka M."/>
        </authorList>
    </citation>
    <scope>NUCLEOTIDE SEQUENCE [LARGE SCALE GENOMIC DNA]</scope>
    <source>
        <strain evidence="8 9">BS15</strain>
    </source>
</reference>
<sequence>MLPPEPIAHVQNYHRATVDLTGDDHDNSQSPHASSSRAPFELPGAFPTFPTELPHRPASHNYQHLQQQPRATYDSPQSTYAARGNGPALVSQPERRIPLPPQDQLFRVGPQQHQARDYRATRPQPAQQTSGFAAAASGVFLQSQVKHHYGPPARQNFAPAIKASPYAYSTTSSSTARPYPPIGQSNAQQHPGRDRRPAPSVGPQHSPHIQTRPVSPDTECYRFRPEIPPGFASASTADPSSSLHHTSSAGPSAPVDVVSSASPEVQPFALPLPPGNQAHRADRVLELSDDDNEMGSGLKPKPTPFSPQDPSTYSTVKYNAGGAGWFSSDFNDDDGEPASRDSKRKPQEKQKRAAGGAAPSRMFTSAMSASVSTSNRGGAATRARRKANEEDATGKNAISSLQFKKQPTQPFTPTAVSSSSFHGGPVASGSSSRKEYMDQNAPATSRELTGAGLQRAIDERQAASRAANDATGKSGGGTKKRQAPAKSNGRVRGKAKAAPEFLDLVESDSSDEIEDPDKDDHDELPADPVAQQSSNGKAKGRGRRDSEPAPVAGLAERGPAQNRKSLPGRFAGHDLEADTSSDDLQLDGAPRSEEHRSKVLKNSAEVAAQITGVKVRDKIRQYEERSAKSGPSSMPLGTMRGLQGKTKSRVDGAPTDDGEFDSVASTRAKSKVPRAAQEAMAAGKGKGKGKAKSQSTTVSSVSSIYTVHLRPYMLGRKGIEMENYPSAYSAVLNASGPPSRHELTLRRHSPGEAPEDVTLIKKEHVQAVSYAVRDSYAFVEIRFNAKGKDTVVDQLMHPCGLGTIDEPTLHLVVTEKSRPHGDHNVWDQYPDSQPDQFFRFLSAWNGKNATASVVLDILERLETGIKEQAREVESRVGKNGSKKTASKKAKSGDDPTQPKLSFGNVQHQRNESLQLGTDAQDDYIVLSGDAPRRSSTRQSTSQYASASRRVSEPAAQRARPPSPSEELYRPEEVVIEYPIGKPSVSVTYADTKRLKDEEFLNDTLIEFGLKRILEEIKQKDTTRSDDEKIFPKTYLFNSFFYKQLSTSKKGGADPYLLVEKWTKRVNLFDKRFIIVPINE</sequence>
<feature type="region of interest" description="Disordered" evidence="6">
    <location>
        <begin position="870"/>
        <end position="904"/>
    </location>
</feature>
<feature type="compositionally biased region" description="Polar residues" evidence="6">
    <location>
        <begin position="308"/>
        <end position="317"/>
    </location>
</feature>
<comment type="similarity">
    <text evidence="1">Belongs to the peptidase C48 family.</text>
</comment>
<comment type="caution">
    <text evidence="8">The sequence shown here is derived from an EMBL/GenBank/DDBJ whole genome shotgun (WGS) entry which is preliminary data.</text>
</comment>
<dbReference type="GO" id="GO:0005634">
    <property type="term" value="C:nucleus"/>
    <property type="evidence" value="ECO:0007669"/>
    <property type="project" value="TreeGrafter"/>
</dbReference>
<dbReference type="GO" id="GO:0070139">
    <property type="term" value="F:SUMO-specific endopeptidase activity"/>
    <property type="evidence" value="ECO:0007669"/>
    <property type="project" value="TreeGrafter"/>
</dbReference>
<feature type="region of interest" description="Disordered" evidence="6">
    <location>
        <begin position="928"/>
        <end position="967"/>
    </location>
</feature>
<dbReference type="SUPFAM" id="SSF54001">
    <property type="entry name" value="Cysteine proteinases"/>
    <property type="match status" value="1"/>
</dbReference>
<keyword evidence="5" id="KW-0378">Hydrolase</keyword>
<keyword evidence="3" id="KW-0645">Protease</keyword>
<feature type="compositionally biased region" description="Low complexity" evidence="6">
    <location>
        <begin position="247"/>
        <end position="263"/>
    </location>
</feature>
<feature type="region of interest" description="Disordered" evidence="6">
    <location>
        <begin position="290"/>
        <end position="606"/>
    </location>
</feature>
<gene>
    <name evidence="8" type="ORF">Rhopal_007233-T1</name>
</gene>
<feature type="compositionally biased region" description="Polar residues" evidence="6">
    <location>
        <begin position="60"/>
        <end position="80"/>
    </location>
</feature>
<feature type="region of interest" description="Disordered" evidence="6">
    <location>
        <begin position="17"/>
        <end position="93"/>
    </location>
</feature>
<evidence type="ECO:0000256" key="1">
    <source>
        <dbReference type="ARBA" id="ARBA00005234"/>
    </source>
</evidence>
<feature type="compositionally biased region" description="Polar residues" evidence="6">
    <location>
        <begin position="28"/>
        <end position="37"/>
    </location>
</feature>
<feature type="compositionally biased region" description="Basic residues" evidence="6">
    <location>
        <begin position="478"/>
        <end position="495"/>
    </location>
</feature>
<organism evidence="8 9">
    <name type="scientific">Rhodotorula paludigena</name>
    <dbReference type="NCBI Taxonomy" id="86838"/>
    <lineage>
        <taxon>Eukaryota</taxon>
        <taxon>Fungi</taxon>
        <taxon>Dikarya</taxon>
        <taxon>Basidiomycota</taxon>
        <taxon>Pucciniomycotina</taxon>
        <taxon>Microbotryomycetes</taxon>
        <taxon>Sporidiobolales</taxon>
        <taxon>Sporidiobolaceae</taxon>
        <taxon>Rhodotorula</taxon>
    </lineage>
</organism>
<feature type="compositionally biased region" description="Acidic residues" evidence="6">
    <location>
        <begin position="503"/>
        <end position="517"/>
    </location>
</feature>
<evidence type="ECO:0000259" key="7">
    <source>
        <dbReference type="PROSITE" id="PS50600"/>
    </source>
</evidence>
<dbReference type="InterPro" id="IPR051947">
    <property type="entry name" value="Sentrin-specific_protease"/>
</dbReference>
<dbReference type="InterPro" id="IPR038765">
    <property type="entry name" value="Papain-like_cys_pep_sf"/>
</dbReference>
<feature type="compositionally biased region" description="Polar residues" evidence="6">
    <location>
        <begin position="233"/>
        <end position="246"/>
    </location>
</feature>
<feature type="region of interest" description="Disordered" evidence="6">
    <location>
        <begin position="169"/>
        <end position="277"/>
    </location>
</feature>
<feature type="compositionally biased region" description="Basic and acidic residues" evidence="6">
    <location>
        <begin position="337"/>
        <end position="351"/>
    </location>
</feature>
<evidence type="ECO:0000256" key="5">
    <source>
        <dbReference type="ARBA" id="ARBA00022801"/>
    </source>
</evidence>
<evidence type="ECO:0000256" key="3">
    <source>
        <dbReference type="ARBA" id="ARBA00022670"/>
    </source>
</evidence>
<dbReference type="Pfam" id="PF02902">
    <property type="entry name" value="Peptidase_C48"/>
    <property type="match status" value="1"/>
</dbReference>
<proteinExistence type="inferred from homology"/>
<feature type="compositionally biased region" description="Polar residues" evidence="6">
    <location>
        <begin position="362"/>
        <end position="375"/>
    </location>
</feature>
<dbReference type="GO" id="GO:0005737">
    <property type="term" value="C:cytoplasm"/>
    <property type="evidence" value="ECO:0007669"/>
    <property type="project" value="TreeGrafter"/>
</dbReference>
<evidence type="ECO:0000313" key="9">
    <source>
        <dbReference type="Proteomes" id="UP001342314"/>
    </source>
</evidence>